<gene>
    <name evidence="2" type="ORF">SAMN05421748_102459</name>
</gene>
<proteinExistence type="predicted"/>
<dbReference type="Gene3D" id="3.40.630.30">
    <property type="match status" value="1"/>
</dbReference>
<feature type="domain" description="N-acetyltransferase" evidence="1">
    <location>
        <begin position="119"/>
        <end position="250"/>
    </location>
</feature>
<dbReference type="PROSITE" id="PS51186">
    <property type="entry name" value="GNAT"/>
    <property type="match status" value="1"/>
</dbReference>
<name>A0A285GU95_9ACTN</name>
<sequence>MNFLPDRLAWAWAGAVQHLAQATPKGWRAERNGTGAVVTRAAVASLNAAYSVDQEPDLEALDEMARAVSVLGVPWSIIVRAGAAQAAAGLAATYGLTARAKMPLMTCSAATAVLTADVFPIRPVGSDRSDAYTEALTAGFQAPAGTFGSLMGGGVLDQPGWTGYLAEIDGRPVATGLGVCGPDVIGVFNVAVDPSVRGRGLGRAMTARILADGFATGAAEAYLHPSTAARPLYESMGFRVIETWTEFTAL</sequence>
<dbReference type="SUPFAM" id="SSF55729">
    <property type="entry name" value="Acyl-CoA N-acyltransferases (Nat)"/>
    <property type="match status" value="1"/>
</dbReference>
<dbReference type="InterPro" id="IPR000182">
    <property type="entry name" value="GNAT_dom"/>
</dbReference>
<dbReference type="GO" id="GO:0016747">
    <property type="term" value="F:acyltransferase activity, transferring groups other than amino-acyl groups"/>
    <property type="evidence" value="ECO:0007669"/>
    <property type="project" value="InterPro"/>
</dbReference>
<keyword evidence="2" id="KW-0808">Transferase</keyword>
<evidence type="ECO:0000313" key="3">
    <source>
        <dbReference type="Proteomes" id="UP000219612"/>
    </source>
</evidence>
<dbReference type="RefSeq" id="WP_179855090.1">
    <property type="nucleotide sequence ID" value="NZ_OBDY01000002.1"/>
</dbReference>
<dbReference type="AlphaFoldDB" id="A0A285GU95"/>
<protein>
    <submittedName>
        <fullName evidence="2">Acetyltransferase (GNAT) domain-containing protein</fullName>
    </submittedName>
</protein>
<dbReference type="EMBL" id="OBDY01000002">
    <property type="protein sequence ID" value="SNY26086.1"/>
    <property type="molecule type" value="Genomic_DNA"/>
</dbReference>
<dbReference type="InterPro" id="IPR016181">
    <property type="entry name" value="Acyl_CoA_acyltransferase"/>
</dbReference>
<organism evidence="2 3">
    <name type="scientific">Paractinoplanes atraurantiacus</name>
    <dbReference type="NCBI Taxonomy" id="1036182"/>
    <lineage>
        <taxon>Bacteria</taxon>
        <taxon>Bacillati</taxon>
        <taxon>Actinomycetota</taxon>
        <taxon>Actinomycetes</taxon>
        <taxon>Micromonosporales</taxon>
        <taxon>Micromonosporaceae</taxon>
        <taxon>Paractinoplanes</taxon>
    </lineage>
</organism>
<dbReference type="CDD" id="cd04301">
    <property type="entry name" value="NAT_SF"/>
    <property type="match status" value="1"/>
</dbReference>
<keyword evidence="3" id="KW-1185">Reference proteome</keyword>
<dbReference type="Proteomes" id="UP000219612">
    <property type="component" value="Unassembled WGS sequence"/>
</dbReference>
<reference evidence="2 3" key="1">
    <citation type="submission" date="2017-09" db="EMBL/GenBank/DDBJ databases">
        <authorList>
            <person name="Ehlers B."/>
            <person name="Leendertz F.H."/>
        </authorList>
    </citation>
    <scope>NUCLEOTIDE SEQUENCE [LARGE SCALE GENOMIC DNA]</scope>
    <source>
        <strain evidence="2 3">CGMCC 4.6857</strain>
    </source>
</reference>
<evidence type="ECO:0000313" key="2">
    <source>
        <dbReference type="EMBL" id="SNY26086.1"/>
    </source>
</evidence>
<evidence type="ECO:0000259" key="1">
    <source>
        <dbReference type="PROSITE" id="PS51186"/>
    </source>
</evidence>
<accession>A0A285GU95</accession>
<dbReference type="Pfam" id="PF13508">
    <property type="entry name" value="Acetyltransf_7"/>
    <property type="match status" value="1"/>
</dbReference>